<feature type="region of interest" description="Disordered" evidence="1">
    <location>
        <begin position="1"/>
        <end position="20"/>
    </location>
</feature>
<evidence type="ECO:0000313" key="4">
    <source>
        <dbReference type="Proteomes" id="UP001611494"/>
    </source>
</evidence>
<sequence>MALDTVPKSRAPEDKAAREQKAIRDLAGRLAAAYSENRSPDEVNVAIRTAHERFAGSTVRDFVPILVERVVRREFESAEEAGPTEGVTAPGVAPVSVQKGTPAAASGSAAPIEAAADRPLRTDRRGLFALAGAAGVVAVGATAWAVSRPDSAPAPAAPVAGAALTKVTGVVGSEKAAFFADERVAGVFAAHGYDVRVEAAGSREISTSVNLDGRAFAFPSSLPAAERLKRERGVSAQFVPFYSPMAIATFTPIVQLLDAAGVVKFDGPAPSLDFSAYIDLVQRGVQWDELAGNTSYRVGKNILVSTTDARTSNSAAMYLAVASYVVNDHAVVRGATAEQHVLPTLQRLFLAQGYTEGSSAGPFEEYLTAGMGPTPMTWIYEAQYVAAAVEGRLRPDSVLLYPSPTVLSRHTVVPLTPEGEEIGALLHTDTELQSLAAEHGFRTGDVARFDEVVAEHDIPVSPDLVDIVDVPAYETLEHLIDGVAAAYR</sequence>
<dbReference type="Gene3D" id="1.10.8.1060">
    <property type="entry name" value="Corynebacterium glutamicum thioredoxin-dependent arsenate reductase, N-terminal domain"/>
    <property type="match status" value="1"/>
</dbReference>
<keyword evidence="2" id="KW-1133">Transmembrane helix</keyword>
<proteinExistence type="predicted"/>
<dbReference type="RefSeq" id="WP_397059828.1">
    <property type="nucleotide sequence ID" value="NZ_JBIRYL010000001.1"/>
</dbReference>
<keyword evidence="4" id="KW-1185">Reference proteome</keyword>
<feature type="region of interest" description="Disordered" evidence="1">
    <location>
        <begin position="77"/>
        <end position="112"/>
    </location>
</feature>
<feature type="transmembrane region" description="Helical" evidence="2">
    <location>
        <begin position="127"/>
        <end position="146"/>
    </location>
</feature>
<feature type="compositionally biased region" description="Low complexity" evidence="1">
    <location>
        <begin position="102"/>
        <end position="112"/>
    </location>
</feature>
<protein>
    <submittedName>
        <fullName evidence="3">Three-helix bundle dimerization domain-containing protein</fullName>
    </submittedName>
</protein>
<reference evidence="3 4" key="1">
    <citation type="submission" date="2024-10" db="EMBL/GenBank/DDBJ databases">
        <title>The Natural Products Discovery Center: Release of the First 8490 Sequenced Strains for Exploring Actinobacteria Biosynthetic Diversity.</title>
        <authorList>
            <person name="Kalkreuter E."/>
            <person name="Kautsar S.A."/>
            <person name="Yang D."/>
            <person name="Bader C.D."/>
            <person name="Teijaro C.N."/>
            <person name="Fluegel L."/>
            <person name="Davis C.M."/>
            <person name="Simpson J.R."/>
            <person name="Lauterbach L."/>
            <person name="Steele A.D."/>
            <person name="Gui C."/>
            <person name="Meng S."/>
            <person name="Li G."/>
            <person name="Viehrig K."/>
            <person name="Ye F."/>
            <person name="Su P."/>
            <person name="Kiefer A.F."/>
            <person name="Nichols A."/>
            <person name="Cepeda A.J."/>
            <person name="Yan W."/>
            <person name="Fan B."/>
            <person name="Jiang Y."/>
            <person name="Adhikari A."/>
            <person name="Zheng C.-J."/>
            <person name="Schuster L."/>
            <person name="Cowan T.M."/>
            <person name="Smanski M.J."/>
            <person name="Chevrette M.G."/>
            <person name="De Carvalho L.P.S."/>
            <person name="Shen B."/>
        </authorList>
    </citation>
    <scope>NUCLEOTIDE SEQUENCE [LARGE SCALE GENOMIC DNA]</scope>
    <source>
        <strain evidence="3 4">NPDC019377</strain>
    </source>
</reference>
<evidence type="ECO:0000313" key="3">
    <source>
        <dbReference type="EMBL" id="MFI2229146.1"/>
    </source>
</evidence>
<comment type="caution">
    <text evidence="3">The sequence shown here is derived from an EMBL/GenBank/DDBJ whole genome shotgun (WGS) entry which is preliminary data.</text>
</comment>
<name>A0ABW7VSI4_9NOCA</name>
<evidence type="ECO:0000256" key="1">
    <source>
        <dbReference type="SAM" id="MobiDB-lite"/>
    </source>
</evidence>
<evidence type="ECO:0000256" key="2">
    <source>
        <dbReference type="SAM" id="Phobius"/>
    </source>
</evidence>
<dbReference type="EMBL" id="JBIRYL010000001">
    <property type="protein sequence ID" value="MFI2229146.1"/>
    <property type="molecule type" value="Genomic_DNA"/>
</dbReference>
<gene>
    <name evidence="3" type="ORF">ACH49Z_04775</name>
</gene>
<dbReference type="NCBIfam" id="NF046112">
    <property type="entry name" value="MSMEG_6209_Nter"/>
    <property type="match status" value="1"/>
</dbReference>
<keyword evidence="2" id="KW-0472">Membrane</keyword>
<organism evidence="3 4">
    <name type="scientific">Nocardia testacea</name>
    <dbReference type="NCBI Taxonomy" id="248551"/>
    <lineage>
        <taxon>Bacteria</taxon>
        <taxon>Bacillati</taxon>
        <taxon>Actinomycetota</taxon>
        <taxon>Actinomycetes</taxon>
        <taxon>Mycobacteriales</taxon>
        <taxon>Nocardiaceae</taxon>
        <taxon>Nocardia</taxon>
    </lineage>
</organism>
<dbReference type="Proteomes" id="UP001611494">
    <property type="component" value="Unassembled WGS sequence"/>
</dbReference>
<feature type="compositionally biased region" description="Basic and acidic residues" evidence="1">
    <location>
        <begin position="10"/>
        <end position="20"/>
    </location>
</feature>
<accession>A0ABW7VSI4</accession>
<keyword evidence="2" id="KW-0812">Transmembrane</keyword>